<dbReference type="Proteomes" id="UP001596432">
    <property type="component" value="Unassembled WGS sequence"/>
</dbReference>
<sequence length="278" mass="30379">MSAEAAPSERGATGGREWERATGGYGTLLWALAKKRALLMYRYPLNTLSSLAVTFLIFGMVFFGGRALSSRALTDSLGGIIVGYFLWSMALTAFSGLAWSVTRESQWGTLEQLYMSPFGYGRVMLGHIAVRVVESFGWGAATLAFMLALTGESLHFPVETIVIVTVLAIAPAIGMGFFFGGLALLYKRVENVFNVLQFVFLGLIASPSLDVFWVRLLPISQGSYLLAVSMQRGRHLWELPPSEVALLVGTAVVYFGLGYGAFQWMGTRARQQGLMGHY</sequence>
<proteinExistence type="predicted"/>
<keyword evidence="1" id="KW-1133">Transmembrane helix</keyword>
<dbReference type="RefSeq" id="WP_274324511.1">
    <property type="nucleotide sequence ID" value="NZ_CP118158.1"/>
</dbReference>
<dbReference type="AlphaFoldDB" id="A0ABD5Y0Q8"/>
<dbReference type="GeneID" id="78819156"/>
<keyword evidence="3" id="KW-1185">Reference proteome</keyword>
<accession>A0ABD5Y0Q8</accession>
<feature type="transmembrane region" description="Helical" evidence="1">
    <location>
        <begin position="161"/>
        <end position="186"/>
    </location>
</feature>
<gene>
    <name evidence="2" type="ORF">ACFQMA_03545</name>
</gene>
<evidence type="ECO:0000313" key="3">
    <source>
        <dbReference type="Proteomes" id="UP001596432"/>
    </source>
</evidence>
<dbReference type="InterPro" id="IPR051784">
    <property type="entry name" value="Nod_factor_ABC_transporter"/>
</dbReference>
<keyword evidence="1" id="KW-0812">Transmembrane</keyword>
<feature type="transmembrane region" description="Helical" evidence="1">
    <location>
        <begin position="43"/>
        <end position="65"/>
    </location>
</feature>
<dbReference type="PANTHER" id="PTHR43229">
    <property type="entry name" value="NODULATION PROTEIN J"/>
    <property type="match status" value="1"/>
</dbReference>
<dbReference type="PANTHER" id="PTHR43229:SF6">
    <property type="entry name" value="ABC-TYPE MULTIDRUG TRANSPORT SYSTEM, PERMEASE COMPONENT"/>
    <property type="match status" value="1"/>
</dbReference>
<dbReference type="EMBL" id="JBHTAS010000001">
    <property type="protein sequence ID" value="MFC7138910.1"/>
    <property type="molecule type" value="Genomic_DNA"/>
</dbReference>
<comment type="caution">
    <text evidence="2">The sequence shown here is derived from an EMBL/GenBank/DDBJ whole genome shotgun (WGS) entry which is preliminary data.</text>
</comment>
<organism evidence="2 3">
    <name type="scientific">Halosimplex aquaticum</name>
    <dbReference type="NCBI Taxonomy" id="3026162"/>
    <lineage>
        <taxon>Archaea</taxon>
        <taxon>Methanobacteriati</taxon>
        <taxon>Methanobacteriota</taxon>
        <taxon>Stenosarchaea group</taxon>
        <taxon>Halobacteria</taxon>
        <taxon>Halobacteriales</taxon>
        <taxon>Haloarculaceae</taxon>
        <taxon>Halosimplex</taxon>
    </lineage>
</organism>
<keyword evidence="1" id="KW-0472">Membrane</keyword>
<feature type="transmembrane region" description="Helical" evidence="1">
    <location>
        <begin position="123"/>
        <end position="149"/>
    </location>
</feature>
<reference evidence="2 3" key="1">
    <citation type="journal article" date="2019" name="Int. J. Syst. Evol. Microbiol.">
        <title>The Global Catalogue of Microorganisms (GCM) 10K type strain sequencing project: providing services to taxonomists for standard genome sequencing and annotation.</title>
        <authorList>
            <consortium name="The Broad Institute Genomics Platform"/>
            <consortium name="The Broad Institute Genome Sequencing Center for Infectious Disease"/>
            <person name="Wu L."/>
            <person name="Ma J."/>
        </authorList>
    </citation>
    <scope>NUCLEOTIDE SEQUENCE [LARGE SCALE GENOMIC DNA]</scope>
    <source>
        <strain evidence="2 3">XZYJT29</strain>
    </source>
</reference>
<feature type="transmembrane region" description="Helical" evidence="1">
    <location>
        <begin position="198"/>
        <end position="216"/>
    </location>
</feature>
<feature type="transmembrane region" description="Helical" evidence="1">
    <location>
        <begin position="77"/>
        <end position="102"/>
    </location>
</feature>
<evidence type="ECO:0000256" key="1">
    <source>
        <dbReference type="SAM" id="Phobius"/>
    </source>
</evidence>
<feature type="transmembrane region" description="Helical" evidence="1">
    <location>
        <begin position="244"/>
        <end position="262"/>
    </location>
</feature>
<name>A0ABD5Y0Q8_9EURY</name>
<protein>
    <submittedName>
        <fullName evidence="2">ABC transporter permease</fullName>
    </submittedName>
</protein>
<evidence type="ECO:0000313" key="2">
    <source>
        <dbReference type="EMBL" id="MFC7138910.1"/>
    </source>
</evidence>